<dbReference type="InterPro" id="IPR013785">
    <property type="entry name" value="Aldolase_TIM"/>
</dbReference>
<proteinExistence type="inferred from homology"/>
<dbReference type="UniPathway" id="UPA00253">
    <property type="reaction ID" value="UER00457"/>
</dbReference>
<comment type="PTM">
    <text evidence="9">Transiently phosphorylated on a His residue during the reaction cycle. Phosphorylation strongly increases the affinity for substrates and increases the rate of nicotinate D-ribonucleotide production. Dephosphorylation regenerates the low-affinity form of the enzyme, leading to product release.</text>
</comment>
<dbReference type="HOGENOM" id="CLU_025154_3_0_11"/>
<dbReference type="NCBIfam" id="TIGR01513">
    <property type="entry name" value="NAPRTase_put"/>
    <property type="match status" value="1"/>
</dbReference>
<dbReference type="CDD" id="cd01570">
    <property type="entry name" value="NAPRTase_A"/>
    <property type="match status" value="1"/>
</dbReference>
<dbReference type="Gene3D" id="3.20.20.70">
    <property type="entry name" value="Aldolase class I"/>
    <property type="match status" value="1"/>
</dbReference>
<comment type="catalytic activity">
    <reaction evidence="8 9">
        <text>5-phospho-alpha-D-ribose 1-diphosphate + nicotinate + ATP + H2O = nicotinate beta-D-ribonucleotide + ADP + phosphate + diphosphate</text>
        <dbReference type="Rhea" id="RHEA:36163"/>
        <dbReference type="ChEBI" id="CHEBI:15377"/>
        <dbReference type="ChEBI" id="CHEBI:30616"/>
        <dbReference type="ChEBI" id="CHEBI:32544"/>
        <dbReference type="ChEBI" id="CHEBI:33019"/>
        <dbReference type="ChEBI" id="CHEBI:43474"/>
        <dbReference type="ChEBI" id="CHEBI:57502"/>
        <dbReference type="ChEBI" id="CHEBI:58017"/>
        <dbReference type="ChEBI" id="CHEBI:456216"/>
        <dbReference type="EC" id="6.3.4.21"/>
    </reaction>
</comment>
<dbReference type="EC" id="6.3.4.21" evidence="3 9"/>
<evidence type="ECO:0000313" key="12">
    <source>
        <dbReference type="Proteomes" id="UP000002200"/>
    </source>
</evidence>
<keyword evidence="4" id="KW-0597">Phosphoprotein</keyword>
<dbReference type="InterPro" id="IPR007229">
    <property type="entry name" value="Nic_PRibTrfase-Fam"/>
</dbReference>
<dbReference type="Gene3D" id="3.20.140.10">
    <property type="entry name" value="nicotinate phosphoribosyltransferase"/>
    <property type="match status" value="1"/>
</dbReference>
<evidence type="ECO:0000256" key="4">
    <source>
        <dbReference type="ARBA" id="ARBA00022553"/>
    </source>
</evidence>
<evidence type="ECO:0000256" key="5">
    <source>
        <dbReference type="ARBA" id="ARBA00022598"/>
    </source>
</evidence>
<dbReference type="GO" id="GO:0005829">
    <property type="term" value="C:cytosol"/>
    <property type="evidence" value="ECO:0007669"/>
    <property type="project" value="TreeGrafter"/>
</dbReference>
<protein>
    <recommendedName>
        <fullName evidence="3 9">Nicotinate phosphoribosyltransferase</fullName>
        <ecNumber evidence="3 9">6.3.4.21</ecNumber>
    </recommendedName>
</protein>
<evidence type="ECO:0000256" key="3">
    <source>
        <dbReference type="ARBA" id="ARBA00013236"/>
    </source>
</evidence>
<dbReference type="GO" id="GO:0034355">
    <property type="term" value="P:NAD+ biosynthetic process via the salvage pathway"/>
    <property type="evidence" value="ECO:0007669"/>
    <property type="project" value="TreeGrafter"/>
</dbReference>
<evidence type="ECO:0000256" key="9">
    <source>
        <dbReference type="RuleBase" id="RU365100"/>
    </source>
</evidence>
<reference evidence="11 12" key="1">
    <citation type="journal article" date="2003" name="Genome Res.">
        <title>Tropheryma whipplei twist: a human pathogenic Actinobacteria with a reduced genome.</title>
        <authorList>
            <person name="Raoult D."/>
            <person name="Ogata H."/>
            <person name="Audic S."/>
            <person name="Robert C."/>
            <person name="Suhre K."/>
            <person name="Drancourt M."/>
            <person name="Claverie J.-M."/>
        </authorList>
    </citation>
    <scope>NUCLEOTIDE SEQUENCE [LARGE SCALE GENOMIC DNA]</scope>
    <source>
        <strain evidence="11 12">Twist</strain>
    </source>
</reference>
<dbReference type="EMBL" id="AE014184">
    <property type="protein sequence ID" value="AAO44720.1"/>
    <property type="molecule type" value="Genomic_DNA"/>
</dbReference>
<dbReference type="RefSeq" id="WP_011102690.1">
    <property type="nucleotide sequence ID" value="NC_004572.3"/>
</dbReference>
<evidence type="ECO:0000256" key="8">
    <source>
        <dbReference type="ARBA" id="ARBA00048668"/>
    </source>
</evidence>
<accession>Q83FT0</accession>
<sequence length="442" mass="48190">MGGAGLLTDQYELSMVNAARISGIAAKECVFEVYSRALPPGRPFGVFAGLERLLEKIENFSFADDEITWLREKNIVDNETLDWLRGYSFSGSISGHKEGEIFFPNTPVLTVRAPFAEAVVLETLILSCINFDSAIASAAAQLVYRAKNKPVYEMGSRRTNEQAAVAAARAAYIAGFAATSNLAAGKIWDIPTVGTMGHAFILAHKTESEAFYAQLKQGGGNNITLLIDTYDIQEAIDSAVTVAGKNLAAVRIDSGNLPEVVHDVRRKLDLAGATETKIILTGDLDEASIRLVSTAPVDALGVGTSLVTAGGFPSAGFVHKPVACREKNRWRMLSKKSKNKVSTGGQKNVQRVLDKNKKIIKEQVLVFDPDNPPVTTYDTNVLQITSEHIRHGKRVAINSTNEIRAYHKSVINQIPEEVFNLEGKINTERISWHSVQGHRLEA</sequence>
<comment type="function">
    <text evidence="9">Catalyzes the first step in the biosynthesis of NAD from nicotinic acid, the ATP-dependent synthesis of beta-nicotinate D-ribonucleotide from nicotinate and 5-phospho-D-ribose 1-phosphate.</text>
</comment>
<keyword evidence="6 9" id="KW-0662">Pyridine nucleotide biosynthesis</keyword>
<name>Q83FT0_TROWT</name>
<dbReference type="SUPFAM" id="SSF54675">
    <property type="entry name" value="Nicotinate/Quinolinate PRTase N-terminal domain-like"/>
    <property type="match status" value="1"/>
</dbReference>
<dbReference type="PIRSF" id="PIRSF000484">
    <property type="entry name" value="NAPRT"/>
    <property type="match status" value="1"/>
</dbReference>
<dbReference type="AlphaFoldDB" id="Q83FT0"/>
<evidence type="ECO:0000256" key="7">
    <source>
        <dbReference type="ARBA" id="ARBA00022679"/>
    </source>
</evidence>
<evidence type="ECO:0000256" key="1">
    <source>
        <dbReference type="ARBA" id="ARBA00004952"/>
    </source>
</evidence>
<keyword evidence="7 9" id="KW-0808">Transferase</keyword>
<dbReference type="eggNOG" id="COG1488">
    <property type="taxonomic scope" value="Bacteria"/>
</dbReference>
<dbReference type="PANTHER" id="PTHR11098:SF8">
    <property type="entry name" value="NICOTINATE PHOSPHORIBOSYLTRANSFERASE PNCB1"/>
    <property type="match status" value="1"/>
</dbReference>
<dbReference type="KEGG" id="twh:TWT_623"/>
<dbReference type="InterPro" id="IPR036068">
    <property type="entry name" value="Nicotinate_pribotase-like_C"/>
</dbReference>
<dbReference type="GO" id="GO:0004516">
    <property type="term" value="F:nicotinate phosphoribosyltransferase activity"/>
    <property type="evidence" value="ECO:0007669"/>
    <property type="project" value="UniProtKB-UniRule"/>
</dbReference>
<dbReference type="SUPFAM" id="SSF51690">
    <property type="entry name" value="Nicotinate/Quinolinate PRTase C-terminal domain-like"/>
    <property type="match status" value="1"/>
</dbReference>
<dbReference type="GO" id="GO:0016740">
    <property type="term" value="F:transferase activity"/>
    <property type="evidence" value="ECO:0007669"/>
    <property type="project" value="UniProtKB-KW"/>
</dbReference>
<dbReference type="NCBIfam" id="NF006698">
    <property type="entry name" value="PRK09243.1-5"/>
    <property type="match status" value="1"/>
</dbReference>
<gene>
    <name evidence="11" type="ordered locus">TWT_623</name>
</gene>
<dbReference type="InterPro" id="IPR006405">
    <property type="entry name" value="Nic_PRibTrfase_pncB"/>
</dbReference>
<dbReference type="OrthoDB" id="9770610at2"/>
<dbReference type="Pfam" id="PF17767">
    <property type="entry name" value="NAPRTase_N"/>
    <property type="match status" value="1"/>
</dbReference>
<keyword evidence="5 9" id="KW-0436">Ligase</keyword>
<dbReference type="PANTHER" id="PTHR11098">
    <property type="entry name" value="NICOTINATE PHOSPHORIBOSYLTRANSFERASE"/>
    <property type="match status" value="1"/>
</dbReference>
<dbReference type="Proteomes" id="UP000002200">
    <property type="component" value="Chromosome"/>
</dbReference>
<comment type="pathway">
    <text evidence="1 9">Cofactor biosynthesis; NAD(+) biosynthesis; nicotinate D-ribonucleotide from nicotinate: step 1/1.</text>
</comment>
<comment type="similarity">
    <text evidence="2 9">Belongs to the NAPRTase family.</text>
</comment>
<evidence type="ECO:0000313" key="11">
    <source>
        <dbReference type="EMBL" id="AAO44720.1"/>
    </source>
</evidence>
<dbReference type="STRING" id="203267.TWT_623"/>
<dbReference type="InterPro" id="IPR040727">
    <property type="entry name" value="NAPRTase_N"/>
</dbReference>
<organism evidence="11 12">
    <name type="scientific">Tropheryma whipplei (strain Twist)</name>
    <name type="common">Whipple's bacillus</name>
    <dbReference type="NCBI Taxonomy" id="203267"/>
    <lineage>
        <taxon>Bacteria</taxon>
        <taxon>Bacillati</taxon>
        <taxon>Actinomycetota</taxon>
        <taxon>Actinomycetes</taxon>
        <taxon>Micrococcales</taxon>
        <taxon>Tropherymataceae</taxon>
        <taxon>Tropheryma</taxon>
    </lineage>
</organism>
<evidence type="ECO:0000259" key="10">
    <source>
        <dbReference type="Pfam" id="PF17767"/>
    </source>
</evidence>
<keyword evidence="12" id="KW-1185">Reference proteome</keyword>
<feature type="domain" description="Nicotinate phosphoribosyltransferase N-terminal" evidence="10">
    <location>
        <begin position="6"/>
        <end position="130"/>
    </location>
</feature>
<evidence type="ECO:0000256" key="2">
    <source>
        <dbReference type="ARBA" id="ARBA00010897"/>
    </source>
</evidence>
<evidence type="ECO:0000256" key="6">
    <source>
        <dbReference type="ARBA" id="ARBA00022642"/>
    </source>
</evidence>